<dbReference type="RefSeq" id="WP_155703564.1">
    <property type="nucleotide sequence ID" value="NZ_CP034235.1"/>
</dbReference>
<evidence type="ECO:0000313" key="1">
    <source>
        <dbReference type="EMBL" id="QGQ98457.1"/>
    </source>
</evidence>
<sequence length="107" mass="12626">MKDRQFEVIWSSHAQVSLARMKKWKVKSIEVFKRAKYILADKPLERSDGMAEYVGFEFNGYNWMLLNNVIIVYSISLEDQKVYIDACYYANTGLSHLFFWGIEPDDD</sequence>
<dbReference type="KEGG" id="ppsc:EHS13_28035"/>
<evidence type="ECO:0008006" key="3">
    <source>
        <dbReference type="Google" id="ProtNLM"/>
    </source>
</evidence>
<gene>
    <name evidence="1" type="ORF">EHS13_28035</name>
</gene>
<name>A0A6B8RRH0_9BACL</name>
<dbReference type="EMBL" id="CP034235">
    <property type="protein sequence ID" value="QGQ98457.1"/>
    <property type="molecule type" value="Genomic_DNA"/>
</dbReference>
<dbReference type="Proteomes" id="UP000426246">
    <property type="component" value="Chromosome"/>
</dbReference>
<evidence type="ECO:0000313" key="2">
    <source>
        <dbReference type="Proteomes" id="UP000426246"/>
    </source>
</evidence>
<protein>
    <recommendedName>
        <fullName evidence="3">Type II toxin-antitoxin system RelE/ParE family toxin</fullName>
    </recommendedName>
</protein>
<keyword evidence="2" id="KW-1185">Reference proteome</keyword>
<accession>A0A6B8RRH0</accession>
<dbReference type="AlphaFoldDB" id="A0A6B8RRH0"/>
<organism evidence="1 2">
    <name type="scientific">Paenibacillus psychroresistens</name>
    <dbReference type="NCBI Taxonomy" id="1778678"/>
    <lineage>
        <taxon>Bacteria</taxon>
        <taxon>Bacillati</taxon>
        <taxon>Bacillota</taxon>
        <taxon>Bacilli</taxon>
        <taxon>Bacillales</taxon>
        <taxon>Paenibacillaceae</taxon>
        <taxon>Paenibacillus</taxon>
    </lineage>
</organism>
<proteinExistence type="predicted"/>
<reference evidence="2" key="1">
    <citation type="submission" date="2018-11" db="EMBL/GenBank/DDBJ databases">
        <title>Complete genome sequence of Paenibacillus sp. ML311-T8.</title>
        <authorList>
            <person name="Nam Y.-D."/>
            <person name="Kang J."/>
            <person name="Chung W.-H."/>
            <person name="Park Y.S."/>
        </authorList>
    </citation>
    <scope>NUCLEOTIDE SEQUENCE [LARGE SCALE GENOMIC DNA]</scope>
    <source>
        <strain evidence="2">ML311-T8</strain>
    </source>
</reference>
<dbReference type="OrthoDB" id="2611752at2"/>